<evidence type="ECO:0000256" key="1">
    <source>
        <dbReference type="ARBA" id="ARBA00022729"/>
    </source>
</evidence>
<dbReference type="KEGG" id="cput:CONPUDRAFT_169934"/>
<gene>
    <name evidence="4" type="ORF">CONPUDRAFT_169934</name>
</gene>
<evidence type="ECO:0000313" key="4">
    <source>
        <dbReference type="EMBL" id="EIW74557.1"/>
    </source>
</evidence>
<dbReference type="EMBL" id="JH711591">
    <property type="protein sequence ID" value="EIW74557.1"/>
    <property type="molecule type" value="Genomic_DNA"/>
</dbReference>
<dbReference type="OrthoDB" id="2317741at2759"/>
<accession>R7SFP4</accession>
<keyword evidence="5" id="KW-1185">Reference proteome</keyword>
<dbReference type="AlphaFoldDB" id="R7SFP4"/>
<evidence type="ECO:0000313" key="5">
    <source>
        <dbReference type="Proteomes" id="UP000053558"/>
    </source>
</evidence>
<dbReference type="RefSeq" id="XP_007775171.1">
    <property type="nucleotide sequence ID" value="XM_007776981.1"/>
</dbReference>
<feature type="chain" id="PRO_5004455739" description="Yeast cell wall synthesis Kre9/Knh1-like N-terminal domain-containing protein" evidence="2">
    <location>
        <begin position="20"/>
        <end position="132"/>
    </location>
</feature>
<feature type="signal peptide" evidence="2">
    <location>
        <begin position="1"/>
        <end position="19"/>
    </location>
</feature>
<reference evidence="5" key="1">
    <citation type="journal article" date="2012" name="Science">
        <title>The Paleozoic origin of enzymatic lignin decomposition reconstructed from 31 fungal genomes.</title>
        <authorList>
            <person name="Floudas D."/>
            <person name="Binder M."/>
            <person name="Riley R."/>
            <person name="Barry K."/>
            <person name="Blanchette R.A."/>
            <person name="Henrissat B."/>
            <person name="Martinez A.T."/>
            <person name="Otillar R."/>
            <person name="Spatafora J.W."/>
            <person name="Yadav J.S."/>
            <person name="Aerts A."/>
            <person name="Benoit I."/>
            <person name="Boyd A."/>
            <person name="Carlson A."/>
            <person name="Copeland A."/>
            <person name="Coutinho P.M."/>
            <person name="de Vries R.P."/>
            <person name="Ferreira P."/>
            <person name="Findley K."/>
            <person name="Foster B."/>
            <person name="Gaskell J."/>
            <person name="Glotzer D."/>
            <person name="Gorecki P."/>
            <person name="Heitman J."/>
            <person name="Hesse C."/>
            <person name="Hori C."/>
            <person name="Igarashi K."/>
            <person name="Jurgens J.A."/>
            <person name="Kallen N."/>
            <person name="Kersten P."/>
            <person name="Kohler A."/>
            <person name="Kuees U."/>
            <person name="Kumar T.K.A."/>
            <person name="Kuo A."/>
            <person name="LaButti K."/>
            <person name="Larrondo L.F."/>
            <person name="Lindquist E."/>
            <person name="Ling A."/>
            <person name="Lombard V."/>
            <person name="Lucas S."/>
            <person name="Lundell T."/>
            <person name="Martin R."/>
            <person name="McLaughlin D.J."/>
            <person name="Morgenstern I."/>
            <person name="Morin E."/>
            <person name="Murat C."/>
            <person name="Nagy L.G."/>
            <person name="Nolan M."/>
            <person name="Ohm R.A."/>
            <person name="Patyshakuliyeva A."/>
            <person name="Rokas A."/>
            <person name="Ruiz-Duenas F.J."/>
            <person name="Sabat G."/>
            <person name="Salamov A."/>
            <person name="Samejima M."/>
            <person name="Schmutz J."/>
            <person name="Slot J.C."/>
            <person name="St John F."/>
            <person name="Stenlid J."/>
            <person name="Sun H."/>
            <person name="Sun S."/>
            <person name="Syed K."/>
            <person name="Tsang A."/>
            <person name="Wiebenga A."/>
            <person name="Young D."/>
            <person name="Pisabarro A."/>
            <person name="Eastwood D.C."/>
            <person name="Martin F."/>
            <person name="Cullen D."/>
            <person name="Grigoriev I.V."/>
            <person name="Hibbett D.S."/>
        </authorList>
    </citation>
    <scope>NUCLEOTIDE SEQUENCE [LARGE SCALE GENOMIC DNA]</scope>
    <source>
        <strain evidence="5">RWD-64-598 SS2</strain>
    </source>
</reference>
<evidence type="ECO:0000256" key="2">
    <source>
        <dbReference type="SAM" id="SignalP"/>
    </source>
</evidence>
<evidence type="ECO:0000259" key="3">
    <source>
        <dbReference type="Pfam" id="PF10342"/>
    </source>
</evidence>
<keyword evidence="1 2" id="KW-0732">Signal</keyword>
<name>R7SFP4_CONPW</name>
<feature type="domain" description="Yeast cell wall synthesis Kre9/Knh1-like N-terminal" evidence="3">
    <location>
        <begin position="31"/>
        <end position="118"/>
    </location>
</feature>
<dbReference type="Proteomes" id="UP000053558">
    <property type="component" value="Unassembled WGS sequence"/>
</dbReference>
<dbReference type="InterPro" id="IPR018466">
    <property type="entry name" value="Kre9/Knh1-like_N"/>
</dbReference>
<organism evidence="4 5">
    <name type="scientific">Coniophora puteana (strain RWD-64-598)</name>
    <name type="common">Brown rot fungus</name>
    <dbReference type="NCBI Taxonomy" id="741705"/>
    <lineage>
        <taxon>Eukaryota</taxon>
        <taxon>Fungi</taxon>
        <taxon>Dikarya</taxon>
        <taxon>Basidiomycota</taxon>
        <taxon>Agaricomycotina</taxon>
        <taxon>Agaricomycetes</taxon>
        <taxon>Agaricomycetidae</taxon>
        <taxon>Boletales</taxon>
        <taxon>Coniophorineae</taxon>
        <taxon>Coniophoraceae</taxon>
        <taxon>Coniophora</taxon>
    </lineage>
</organism>
<dbReference type="Pfam" id="PF10342">
    <property type="entry name" value="Kre9_KNH"/>
    <property type="match status" value="1"/>
</dbReference>
<sequence>MKFLVAAAAAASLASAVVAKQKVVYAPHITSPAAGTIWNAGQDYNITWDTSDAPVHITNTLGEVLFRVDDVTWDNTTLAKGFNITDGSVKVTAPTVPTGIHYSIVLLGDSGNWSPDFVIVNKNQTLLGSLGL</sequence>
<protein>
    <recommendedName>
        <fullName evidence="3">Yeast cell wall synthesis Kre9/Knh1-like N-terminal domain-containing protein</fullName>
    </recommendedName>
</protein>
<proteinExistence type="predicted"/>
<dbReference type="OMA" id="PRANIVW"/>
<dbReference type="GeneID" id="19206357"/>